<name>A0A382XBG1_9ZZZZ</name>
<dbReference type="SUPFAM" id="SSF53448">
    <property type="entry name" value="Nucleotide-diphospho-sugar transferases"/>
    <property type="match status" value="1"/>
</dbReference>
<sequence length="107" mass="12550">MSNNLTTTPLVSVIVNCLNGERYLKKSLDSIYKQTYENFEIIFWNNGSTDRSKLIASEYEYKIRLYSTEETVPLGMARNRAIRKAKGSYIAFLDVDDWWTPRKLEKQ</sequence>
<accession>A0A382XBG1</accession>
<protein>
    <recommendedName>
        <fullName evidence="1">Glycosyltransferase 2-like domain-containing protein</fullName>
    </recommendedName>
</protein>
<proteinExistence type="predicted"/>
<dbReference type="Gene3D" id="3.90.550.10">
    <property type="entry name" value="Spore Coat Polysaccharide Biosynthesis Protein SpsA, Chain A"/>
    <property type="match status" value="1"/>
</dbReference>
<dbReference type="Pfam" id="PF00535">
    <property type="entry name" value="Glycos_transf_2"/>
    <property type="match status" value="1"/>
</dbReference>
<dbReference type="InterPro" id="IPR029044">
    <property type="entry name" value="Nucleotide-diphossugar_trans"/>
</dbReference>
<dbReference type="GO" id="GO:0016758">
    <property type="term" value="F:hexosyltransferase activity"/>
    <property type="evidence" value="ECO:0007669"/>
    <property type="project" value="UniProtKB-ARBA"/>
</dbReference>
<dbReference type="PANTHER" id="PTHR22916">
    <property type="entry name" value="GLYCOSYLTRANSFERASE"/>
    <property type="match status" value="1"/>
</dbReference>
<reference evidence="2" key="1">
    <citation type="submission" date="2018-05" db="EMBL/GenBank/DDBJ databases">
        <authorList>
            <person name="Lanie J.A."/>
            <person name="Ng W.-L."/>
            <person name="Kazmierczak K.M."/>
            <person name="Andrzejewski T.M."/>
            <person name="Davidsen T.M."/>
            <person name="Wayne K.J."/>
            <person name="Tettelin H."/>
            <person name="Glass J.I."/>
            <person name="Rusch D."/>
            <person name="Podicherti R."/>
            <person name="Tsui H.-C.T."/>
            <person name="Winkler M.E."/>
        </authorList>
    </citation>
    <scope>NUCLEOTIDE SEQUENCE</scope>
</reference>
<dbReference type="CDD" id="cd00761">
    <property type="entry name" value="Glyco_tranf_GTA_type"/>
    <property type="match status" value="1"/>
</dbReference>
<evidence type="ECO:0000313" key="2">
    <source>
        <dbReference type="EMBL" id="SVD67945.1"/>
    </source>
</evidence>
<dbReference type="AlphaFoldDB" id="A0A382XBG1"/>
<dbReference type="InterPro" id="IPR001173">
    <property type="entry name" value="Glyco_trans_2-like"/>
</dbReference>
<organism evidence="2">
    <name type="scientific">marine metagenome</name>
    <dbReference type="NCBI Taxonomy" id="408172"/>
    <lineage>
        <taxon>unclassified sequences</taxon>
        <taxon>metagenomes</taxon>
        <taxon>ecological metagenomes</taxon>
    </lineage>
</organism>
<feature type="domain" description="Glycosyltransferase 2-like" evidence="1">
    <location>
        <begin position="12"/>
        <end position="106"/>
    </location>
</feature>
<feature type="non-terminal residue" evidence="2">
    <location>
        <position position="107"/>
    </location>
</feature>
<dbReference type="PANTHER" id="PTHR22916:SF3">
    <property type="entry name" value="UDP-GLCNAC:BETAGAL BETA-1,3-N-ACETYLGLUCOSAMINYLTRANSFERASE-LIKE PROTEIN 1"/>
    <property type="match status" value="1"/>
</dbReference>
<dbReference type="EMBL" id="UINC01166150">
    <property type="protein sequence ID" value="SVD67945.1"/>
    <property type="molecule type" value="Genomic_DNA"/>
</dbReference>
<gene>
    <name evidence="2" type="ORF">METZ01_LOCUS420799</name>
</gene>
<evidence type="ECO:0000259" key="1">
    <source>
        <dbReference type="Pfam" id="PF00535"/>
    </source>
</evidence>